<gene>
    <name evidence="1" type="ORF">MicloDRAFT_00064650</name>
</gene>
<accession>I4YP46</accession>
<name>I4YP46_9HYPH</name>
<evidence type="ECO:0000313" key="2">
    <source>
        <dbReference type="Proteomes" id="UP000003947"/>
    </source>
</evidence>
<organism evidence="1 2">
    <name type="scientific">Microvirga lotononidis</name>
    <dbReference type="NCBI Taxonomy" id="864069"/>
    <lineage>
        <taxon>Bacteria</taxon>
        <taxon>Pseudomonadati</taxon>
        <taxon>Pseudomonadota</taxon>
        <taxon>Alphaproteobacteria</taxon>
        <taxon>Hyphomicrobiales</taxon>
        <taxon>Methylobacteriaceae</taxon>
        <taxon>Microvirga</taxon>
    </lineage>
</organism>
<reference evidence="1 2" key="1">
    <citation type="submission" date="2012-02" db="EMBL/GenBank/DDBJ databases">
        <title>Improved High-Quality Draft sequence of Microvirga sp. WSM3557.</title>
        <authorList>
            <consortium name="US DOE Joint Genome Institute"/>
            <person name="Lucas S."/>
            <person name="Han J."/>
            <person name="Lapidus A."/>
            <person name="Cheng J.-F."/>
            <person name="Goodwin L."/>
            <person name="Pitluck S."/>
            <person name="Peters L."/>
            <person name="Zhang X."/>
            <person name="Detter J.C."/>
            <person name="Han C."/>
            <person name="Tapia R."/>
            <person name="Land M."/>
            <person name="Hauser L."/>
            <person name="Kyrpides N."/>
            <person name="Ivanova N."/>
            <person name="Pagani I."/>
            <person name="Brau L."/>
            <person name="Yates R."/>
            <person name="O'Hara G."/>
            <person name="Rui T."/>
            <person name="Howieson J."/>
            <person name="Reeve W."/>
            <person name="Woyke T."/>
        </authorList>
    </citation>
    <scope>NUCLEOTIDE SEQUENCE [LARGE SCALE GENOMIC DNA]</scope>
    <source>
        <strain evidence="1 2">WSM3557</strain>
    </source>
</reference>
<dbReference type="HOGENOM" id="CLU_2538797_0_0_5"/>
<dbReference type="AlphaFoldDB" id="I4YP46"/>
<dbReference type="PATRIC" id="fig|864069.3.peg.6919"/>
<sequence length="83" mass="9348">MTATVIPHTAFLEARARKIDPKGYASRKIFNAIDRQVKANQSAKPLLIGNTPVIDEDFDELPVMDRGDRDLRWGPQRDPGDET</sequence>
<dbReference type="EMBL" id="JH660647">
    <property type="protein sequence ID" value="EIM25738.1"/>
    <property type="molecule type" value="Genomic_DNA"/>
</dbReference>
<dbReference type="Proteomes" id="UP000003947">
    <property type="component" value="Unassembled WGS sequence"/>
</dbReference>
<evidence type="ECO:0000313" key="1">
    <source>
        <dbReference type="EMBL" id="EIM25738.1"/>
    </source>
</evidence>
<proteinExistence type="predicted"/>
<dbReference type="RefSeq" id="WP_009494219.1">
    <property type="nucleotide sequence ID" value="NZ_CP141048.1"/>
</dbReference>
<keyword evidence="2" id="KW-1185">Reference proteome</keyword>
<protein>
    <submittedName>
        <fullName evidence="1">Uncharacterized protein</fullName>
    </submittedName>
</protein>
<dbReference type="STRING" id="864069.MicloDRAFT_00064650"/>